<dbReference type="Pfam" id="PF01717">
    <property type="entry name" value="Meth_synt_2"/>
    <property type="match status" value="1"/>
</dbReference>
<feature type="domain" description="Cobalamin-independent methionine synthase MetE C-terminal/archaeal" evidence="1">
    <location>
        <begin position="175"/>
        <end position="356"/>
    </location>
</feature>
<evidence type="ECO:0000259" key="1">
    <source>
        <dbReference type="Pfam" id="PF01717"/>
    </source>
</evidence>
<dbReference type="Gene3D" id="3.20.20.210">
    <property type="match status" value="1"/>
</dbReference>
<dbReference type="PANTHER" id="PTHR43844">
    <property type="entry name" value="METHIONINE SYNTHASE"/>
    <property type="match status" value="1"/>
</dbReference>
<dbReference type="Proteomes" id="UP000563523">
    <property type="component" value="Unassembled WGS sequence"/>
</dbReference>
<dbReference type="EMBL" id="JABZEC010000002">
    <property type="protein sequence ID" value="NVY96023.1"/>
    <property type="molecule type" value="Genomic_DNA"/>
</dbReference>
<keyword evidence="2" id="KW-0489">Methyltransferase</keyword>
<dbReference type="NCBIfam" id="NF005085">
    <property type="entry name" value="PRK06520.1"/>
    <property type="match status" value="1"/>
</dbReference>
<dbReference type="GO" id="GO:0008270">
    <property type="term" value="F:zinc ion binding"/>
    <property type="evidence" value="ECO:0007669"/>
    <property type="project" value="InterPro"/>
</dbReference>
<organism evidence="2 3">
    <name type="scientific">Bombilactobacillus apium</name>
    <dbReference type="NCBI Taxonomy" id="2675299"/>
    <lineage>
        <taxon>Bacteria</taxon>
        <taxon>Bacillati</taxon>
        <taxon>Bacillota</taxon>
        <taxon>Bacilli</taxon>
        <taxon>Lactobacillales</taxon>
        <taxon>Lactobacillaceae</taxon>
        <taxon>Bombilactobacillus</taxon>
    </lineage>
</organism>
<dbReference type="GO" id="GO:0009086">
    <property type="term" value="P:methionine biosynthetic process"/>
    <property type="evidence" value="ECO:0007669"/>
    <property type="project" value="InterPro"/>
</dbReference>
<dbReference type="PANTHER" id="PTHR43844:SF1">
    <property type="entry name" value="METHIONINE SYNTHASE"/>
    <property type="match status" value="1"/>
</dbReference>
<dbReference type="AlphaFoldDB" id="A0A850QZA5"/>
<keyword evidence="2" id="KW-0808">Transferase</keyword>
<evidence type="ECO:0000313" key="3">
    <source>
        <dbReference type="Proteomes" id="UP000563523"/>
    </source>
</evidence>
<dbReference type="SUPFAM" id="SSF51726">
    <property type="entry name" value="UROD/MetE-like"/>
    <property type="match status" value="1"/>
</dbReference>
<dbReference type="CDD" id="cd03311">
    <property type="entry name" value="CIMS_C_terminal_like"/>
    <property type="match status" value="1"/>
</dbReference>
<dbReference type="GO" id="GO:0032259">
    <property type="term" value="P:methylation"/>
    <property type="evidence" value="ECO:0007669"/>
    <property type="project" value="UniProtKB-KW"/>
</dbReference>
<comment type="caution">
    <text evidence="2">The sequence shown here is derived from an EMBL/GenBank/DDBJ whole genome shotgun (WGS) entry which is preliminary data.</text>
</comment>
<accession>A0A850QZA5</accession>
<gene>
    <name evidence="2" type="ORF">HU830_02310</name>
</gene>
<dbReference type="EC" id="2.1.1.14" evidence="2"/>
<dbReference type="GO" id="GO:0003871">
    <property type="term" value="F:5-methyltetrahydropteroyltriglutamate-homocysteine S-methyltransferase activity"/>
    <property type="evidence" value="ECO:0007669"/>
    <property type="project" value="UniProtKB-EC"/>
</dbReference>
<dbReference type="InterPro" id="IPR002629">
    <property type="entry name" value="Met_Synth_C/arc"/>
</dbReference>
<proteinExistence type="predicted"/>
<protein>
    <submittedName>
        <fullName evidence="2">5-methyltetrahydropteroyltriglutamate--homocysteine S-methyltransferase</fullName>
        <ecNumber evidence="2">2.1.1.14</ecNumber>
    </submittedName>
</protein>
<name>A0A850QZA5_9LACO</name>
<reference evidence="2 3" key="1">
    <citation type="submission" date="2020-06" db="EMBL/GenBank/DDBJ databases">
        <authorList>
            <person name="Kang J."/>
        </authorList>
    </citation>
    <scope>NUCLEOTIDE SEQUENCE [LARGE SCALE GENOMIC DNA]</scope>
    <source>
        <strain evidence="2 3">DCY120</strain>
    </source>
</reference>
<sequence length="382" mass="43183">MIKTNNFTKRTVSPFRADVVGSFLRPTELKQARADFSQGQITASQLKQVEDQAISELLAKEEEAGLQAVTDGEFRRSWWHLDFFWGFQGIQKKQAQTGYLFHDETTRAETVELTRPLTGENHPFVEHFQFTRDHASSQVQVKQTIPAPAQFLAELQRPENRANVAQYYPNDQELTAAIVKSYQKVIQDLYQAGLQTLQLDDCTWGSLADRGAHPKHQPNYGLQPEEVPAAKEEFVALNNAVLTGLPTDLTVNTHICRGNYHSTWANTGGYDFVADPLFTKEKVQAYYLEYDSQRAGDFTPLAQIRRNQLVVLGLVTSKSGTLETPDQLVARIEEASQYVDLDRLCLSPQCGFASTEEGNILTEDQQWKKIELIKKVAQQVWG</sequence>
<keyword evidence="3" id="KW-1185">Reference proteome</keyword>
<evidence type="ECO:0000313" key="2">
    <source>
        <dbReference type="EMBL" id="NVY96023.1"/>
    </source>
</evidence>
<dbReference type="RefSeq" id="WP_176942189.1">
    <property type="nucleotide sequence ID" value="NZ_JABZEC010000002.1"/>
</dbReference>
<dbReference type="InterPro" id="IPR038071">
    <property type="entry name" value="UROD/MetE-like_sf"/>
</dbReference>